<evidence type="ECO:0000313" key="1">
    <source>
        <dbReference type="EMBL" id="RCW25853.1"/>
    </source>
</evidence>
<name>A0A6I7HNR3_9HYPH</name>
<evidence type="ECO:0000313" key="2">
    <source>
        <dbReference type="Proteomes" id="UP000252582"/>
    </source>
</evidence>
<protein>
    <submittedName>
        <fullName evidence="1">Uncharacterized protein</fullName>
    </submittedName>
</protein>
<gene>
    <name evidence="1" type="ORF">DFR48_104105</name>
</gene>
<dbReference type="AlphaFoldDB" id="A0A6I7HNR3"/>
<reference evidence="1 2" key="1">
    <citation type="submission" date="2018-07" db="EMBL/GenBank/DDBJ databases">
        <title>Genomic Encyclopedia of Type Strains, Phase IV (KMG-IV): sequencing the most valuable type-strain genomes for metagenomic binning, comparative biology and taxonomic classification.</title>
        <authorList>
            <person name="Goeker M."/>
        </authorList>
    </citation>
    <scope>NUCLEOTIDE SEQUENCE [LARGE SCALE GENOMIC DNA]</scope>
    <source>
        <strain evidence="1 2">DSM 25528</strain>
    </source>
</reference>
<comment type="caution">
    <text evidence="1">The sequence shown here is derived from an EMBL/GenBank/DDBJ whole genome shotgun (WGS) entry which is preliminary data.</text>
</comment>
<accession>A0A6I7HNR3</accession>
<proteinExistence type="predicted"/>
<dbReference type="Proteomes" id="UP000252582">
    <property type="component" value="Unassembled WGS sequence"/>
</dbReference>
<sequence>MGGVGNIGELLGMGAGAFPIWLELAMYNTGYLFFGTATTAASADSLIIGAAL</sequence>
<dbReference type="EMBL" id="QPIX01000004">
    <property type="protein sequence ID" value="RCW25853.1"/>
    <property type="molecule type" value="Genomic_DNA"/>
</dbReference>
<keyword evidence="2" id="KW-1185">Reference proteome</keyword>
<organism evidence="1 2">
    <name type="scientific">Ciceribacter lividus</name>
    <dbReference type="NCBI Taxonomy" id="1197950"/>
    <lineage>
        <taxon>Bacteria</taxon>
        <taxon>Pseudomonadati</taxon>
        <taxon>Pseudomonadota</taxon>
        <taxon>Alphaproteobacteria</taxon>
        <taxon>Hyphomicrobiales</taxon>
        <taxon>Rhizobiaceae</taxon>
        <taxon>Ciceribacter</taxon>
    </lineage>
</organism>